<evidence type="ECO:0000313" key="2">
    <source>
        <dbReference type="EMBL" id="BAD29547.1"/>
    </source>
</evidence>
<evidence type="ECO:0000313" key="3">
    <source>
        <dbReference type="Proteomes" id="UP000000763"/>
    </source>
</evidence>
<dbReference type="EMBL" id="AP006157">
    <property type="protein sequence ID" value="BAD29547.1"/>
    <property type="molecule type" value="Genomic_DNA"/>
</dbReference>
<gene>
    <name evidence="2" type="ORF">B1077E10.2</name>
    <name evidence="1" type="ORF">B1279D09.33</name>
</gene>
<accession>Q6K1V0</accession>
<sequence length="86" mass="9359">MELRAQLPPGRYRSTIASCQTLRPNFGLHVVVGGFGGYLPTRPPSGLDDDGRLDRLYTDTGPASRHHELSWRSLLGLPRSGVSGVD</sequence>
<reference evidence="3" key="4">
    <citation type="journal article" date="2008" name="Nucleic Acids Res.">
        <title>The rice annotation project database (RAP-DB): 2008 update.</title>
        <authorList>
            <consortium name="The rice annotation project (RAP)"/>
        </authorList>
    </citation>
    <scope>GENOME REANNOTATION</scope>
    <source>
        <strain evidence="3">cv. Nipponbare</strain>
    </source>
</reference>
<reference evidence="1" key="2">
    <citation type="submission" date="2003-05" db="EMBL/GenBank/DDBJ databases">
        <title>Oryza sativa nipponbare(GA3) genomic DNA, chromosome 9, BAC clone:B1279D09.</title>
        <authorList>
            <person name="Sasaki T."/>
            <person name="Matsumoto T."/>
            <person name="Katayose Y."/>
        </authorList>
    </citation>
    <scope>NUCLEOTIDE SEQUENCE</scope>
</reference>
<organism evidence="1 3">
    <name type="scientific">Oryza sativa subsp. japonica</name>
    <name type="common">Rice</name>
    <dbReference type="NCBI Taxonomy" id="39947"/>
    <lineage>
        <taxon>Eukaryota</taxon>
        <taxon>Viridiplantae</taxon>
        <taxon>Streptophyta</taxon>
        <taxon>Embryophyta</taxon>
        <taxon>Tracheophyta</taxon>
        <taxon>Spermatophyta</taxon>
        <taxon>Magnoliopsida</taxon>
        <taxon>Liliopsida</taxon>
        <taxon>Poales</taxon>
        <taxon>Poaceae</taxon>
        <taxon>BOP clade</taxon>
        <taxon>Oryzoideae</taxon>
        <taxon>Oryzeae</taxon>
        <taxon>Oryzinae</taxon>
        <taxon>Oryza</taxon>
        <taxon>Oryza sativa</taxon>
    </lineage>
</organism>
<dbReference type="EMBL" id="AP006441">
    <property type="protein sequence ID" value="BAD23768.1"/>
    <property type="molecule type" value="Genomic_DNA"/>
</dbReference>
<proteinExistence type="predicted"/>
<reference evidence="3" key="3">
    <citation type="journal article" date="2005" name="Nature">
        <title>The map-based sequence of the rice genome.</title>
        <authorList>
            <consortium name="International rice genome sequencing project (IRGSP)"/>
            <person name="Matsumoto T."/>
            <person name="Wu J."/>
            <person name="Kanamori H."/>
            <person name="Katayose Y."/>
            <person name="Fujisawa M."/>
            <person name="Namiki N."/>
            <person name="Mizuno H."/>
            <person name="Yamamoto K."/>
            <person name="Antonio B.A."/>
            <person name="Baba T."/>
            <person name="Sakata K."/>
            <person name="Nagamura Y."/>
            <person name="Aoki H."/>
            <person name="Arikawa K."/>
            <person name="Arita K."/>
            <person name="Bito T."/>
            <person name="Chiden Y."/>
            <person name="Fujitsuka N."/>
            <person name="Fukunaka R."/>
            <person name="Hamada M."/>
            <person name="Harada C."/>
            <person name="Hayashi A."/>
            <person name="Hijishita S."/>
            <person name="Honda M."/>
            <person name="Hosokawa S."/>
            <person name="Ichikawa Y."/>
            <person name="Idonuma A."/>
            <person name="Iijima M."/>
            <person name="Ikeda M."/>
            <person name="Ikeno M."/>
            <person name="Ito K."/>
            <person name="Ito S."/>
            <person name="Ito T."/>
            <person name="Ito Y."/>
            <person name="Ito Y."/>
            <person name="Iwabuchi A."/>
            <person name="Kamiya K."/>
            <person name="Karasawa W."/>
            <person name="Kurita K."/>
            <person name="Katagiri S."/>
            <person name="Kikuta A."/>
            <person name="Kobayashi H."/>
            <person name="Kobayashi N."/>
            <person name="Machita K."/>
            <person name="Maehara T."/>
            <person name="Masukawa M."/>
            <person name="Mizubayashi T."/>
            <person name="Mukai Y."/>
            <person name="Nagasaki H."/>
            <person name="Nagata Y."/>
            <person name="Naito S."/>
            <person name="Nakashima M."/>
            <person name="Nakama Y."/>
            <person name="Nakamichi Y."/>
            <person name="Nakamura M."/>
            <person name="Meguro A."/>
            <person name="Negishi M."/>
            <person name="Ohta I."/>
            <person name="Ohta T."/>
            <person name="Okamoto M."/>
            <person name="Ono N."/>
            <person name="Saji S."/>
            <person name="Sakaguchi M."/>
            <person name="Sakai K."/>
            <person name="Shibata M."/>
            <person name="Shimokawa T."/>
            <person name="Song J."/>
            <person name="Takazaki Y."/>
            <person name="Terasawa K."/>
            <person name="Tsugane M."/>
            <person name="Tsuji K."/>
            <person name="Ueda S."/>
            <person name="Waki K."/>
            <person name="Yamagata H."/>
            <person name="Yamamoto M."/>
            <person name="Yamamoto S."/>
            <person name="Yamane H."/>
            <person name="Yoshiki S."/>
            <person name="Yoshihara R."/>
            <person name="Yukawa K."/>
            <person name="Zhong H."/>
            <person name="Yano M."/>
            <person name="Yuan Q."/>
            <person name="Ouyang S."/>
            <person name="Liu J."/>
            <person name="Jones K.M."/>
            <person name="Gansberger K."/>
            <person name="Moffat K."/>
            <person name="Hill J."/>
            <person name="Bera J."/>
            <person name="Fadrosh D."/>
            <person name="Jin S."/>
            <person name="Johri S."/>
            <person name="Kim M."/>
            <person name="Overton L."/>
            <person name="Reardon M."/>
            <person name="Tsitrin T."/>
            <person name="Vuong H."/>
            <person name="Weaver B."/>
            <person name="Ciecko A."/>
            <person name="Tallon L."/>
            <person name="Jackson J."/>
            <person name="Pai G."/>
            <person name="Aken S.V."/>
            <person name="Utterback T."/>
            <person name="Reidmuller S."/>
            <person name="Feldblyum T."/>
            <person name="Hsiao J."/>
            <person name="Zismann V."/>
            <person name="Iobst S."/>
            <person name="de Vazeille A.R."/>
            <person name="Buell C.R."/>
            <person name="Ying K."/>
            <person name="Li Y."/>
            <person name="Lu T."/>
            <person name="Huang Y."/>
            <person name="Zhao Q."/>
            <person name="Feng Q."/>
            <person name="Zhang L."/>
            <person name="Zhu J."/>
            <person name="Weng Q."/>
            <person name="Mu J."/>
            <person name="Lu Y."/>
            <person name="Fan D."/>
            <person name="Liu Y."/>
            <person name="Guan J."/>
            <person name="Zhang Y."/>
            <person name="Yu S."/>
            <person name="Liu X."/>
            <person name="Zhang Y."/>
            <person name="Hong G."/>
            <person name="Han B."/>
            <person name="Choisne N."/>
            <person name="Demange N."/>
            <person name="Orjeda G."/>
            <person name="Samain S."/>
            <person name="Cattolico L."/>
            <person name="Pelletier E."/>
            <person name="Couloux A."/>
            <person name="Segurens B."/>
            <person name="Wincker P."/>
            <person name="D'Hont A."/>
            <person name="Scarpelli C."/>
            <person name="Weissenbach J."/>
            <person name="Salanoubat M."/>
            <person name="Quetier F."/>
            <person name="Yu Y."/>
            <person name="Kim H.R."/>
            <person name="Rambo T."/>
            <person name="Currie J."/>
            <person name="Collura K."/>
            <person name="Luo M."/>
            <person name="Yang T."/>
            <person name="Ammiraju J.S.S."/>
            <person name="Engler F."/>
            <person name="Soderlund C."/>
            <person name="Wing R.A."/>
            <person name="Palmer L.E."/>
            <person name="de la Bastide M."/>
            <person name="Spiegel L."/>
            <person name="Nascimento L."/>
            <person name="Zutavern T."/>
            <person name="O'Shaughnessy A."/>
            <person name="Dike S."/>
            <person name="Dedhia N."/>
            <person name="Preston R."/>
            <person name="Balija V."/>
            <person name="McCombie W.R."/>
            <person name="Chow T."/>
            <person name="Chen H."/>
            <person name="Chung M."/>
            <person name="Chen C."/>
            <person name="Shaw J."/>
            <person name="Wu H."/>
            <person name="Hsiao K."/>
            <person name="Chao Y."/>
            <person name="Chu M."/>
            <person name="Cheng C."/>
            <person name="Hour A."/>
            <person name="Lee P."/>
            <person name="Lin S."/>
            <person name="Lin Y."/>
            <person name="Liou J."/>
            <person name="Liu S."/>
            <person name="Hsing Y."/>
            <person name="Raghuvanshi S."/>
            <person name="Mohanty A."/>
            <person name="Bharti A.K."/>
            <person name="Gaur A."/>
            <person name="Gupta V."/>
            <person name="Kumar D."/>
            <person name="Ravi V."/>
            <person name="Vij S."/>
            <person name="Kapur A."/>
            <person name="Khurana P."/>
            <person name="Khurana P."/>
            <person name="Khurana J.P."/>
            <person name="Tyagi A.K."/>
            <person name="Gaikwad K."/>
            <person name="Singh A."/>
            <person name="Dalal V."/>
            <person name="Srivastava S."/>
            <person name="Dixit A."/>
            <person name="Pal A.K."/>
            <person name="Ghazi I.A."/>
            <person name="Yadav M."/>
            <person name="Pandit A."/>
            <person name="Bhargava A."/>
            <person name="Sureshbabu K."/>
            <person name="Batra K."/>
            <person name="Sharma T.R."/>
            <person name="Mohapatra T."/>
            <person name="Singh N.K."/>
            <person name="Messing J."/>
            <person name="Nelson A.B."/>
            <person name="Fuks G."/>
            <person name="Kavchok S."/>
            <person name="Keizer G."/>
            <person name="Linton E."/>
            <person name="Llaca V."/>
            <person name="Song R."/>
            <person name="Tanyolac B."/>
            <person name="Young S."/>
            <person name="Ho-Il K."/>
            <person name="Hahn J.H."/>
            <person name="Sangsakoo G."/>
            <person name="Vanavichit A."/>
            <person name="de Mattos Luiz.A.T."/>
            <person name="Zimmer P.D."/>
            <person name="Malone G."/>
            <person name="Dellagostin O."/>
            <person name="de Oliveira A.C."/>
            <person name="Bevan M."/>
            <person name="Bancroft I."/>
            <person name="Minx P."/>
            <person name="Cordum H."/>
            <person name="Wilson R."/>
            <person name="Cheng Z."/>
            <person name="Jin W."/>
            <person name="Jiang J."/>
            <person name="Leong S.A."/>
            <person name="Iwama H."/>
            <person name="Gojobori T."/>
            <person name="Itoh T."/>
            <person name="Niimura Y."/>
            <person name="Fujii Y."/>
            <person name="Habara T."/>
            <person name="Sakai H."/>
            <person name="Sato Y."/>
            <person name="Wilson G."/>
            <person name="Kumar K."/>
            <person name="McCouch S."/>
            <person name="Juretic N."/>
            <person name="Hoen D."/>
            <person name="Wright S."/>
            <person name="Bruskiewich R."/>
            <person name="Bureau T."/>
            <person name="Miyao A."/>
            <person name="Hirochika H."/>
            <person name="Nishikawa T."/>
            <person name="Kadowaki K."/>
            <person name="Sugiura M."/>
            <person name="Burr B."/>
            <person name="Sasaki T."/>
        </authorList>
    </citation>
    <scope>NUCLEOTIDE SEQUENCE [LARGE SCALE GENOMIC DNA]</scope>
    <source>
        <strain evidence="3">cv. Nipponbare</strain>
    </source>
</reference>
<protein>
    <submittedName>
        <fullName evidence="1">Uncharacterized protein</fullName>
    </submittedName>
</protein>
<name>Q6K1V0_ORYSJ</name>
<evidence type="ECO:0000313" key="1">
    <source>
        <dbReference type="EMBL" id="BAD23768.1"/>
    </source>
</evidence>
<dbReference type="Proteomes" id="UP000000763">
    <property type="component" value="Chromosome 9"/>
</dbReference>
<dbReference type="AlphaFoldDB" id="Q6K1V0"/>
<reference evidence="2" key="1">
    <citation type="submission" date="2003-01" db="EMBL/GenBank/DDBJ databases">
        <title>Oryza sativa nipponbare(GA3) genomic DNA, chromosome 9, BAC clone:B1077E10.</title>
        <authorList>
            <person name="Sasaki T."/>
            <person name="Matsumoto T."/>
            <person name="Katayose Y."/>
        </authorList>
    </citation>
    <scope>NUCLEOTIDE SEQUENCE</scope>
</reference>